<keyword evidence="4" id="KW-1185">Reference proteome</keyword>
<name>A0A0S7BRM5_9CHLR</name>
<feature type="domain" description="GAF" evidence="2">
    <location>
        <begin position="32"/>
        <end position="146"/>
    </location>
</feature>
<dbReference type="EMBL" id="DF968181">
    <property type="protein sequence ID" value="GAP40334.1"/>
    <property type="molecule type" value="Genomic_DNA"/>
</dbReference>
<gene>
    <name evidence="3" type="ORF">ATC1_13306</name>
</gene>
<sequence>MNTQTLLLQISSLLEGETDQTAALANASAFIMENFQDLNWVGFYLFKNQELVLGPFQGRPACSHIQIGSGVCGNAFLRQQTINVPDVHQFEGHIACDNASNSELVIPLYNKSHRIIGVLDLDSTQFNRFSAEDERTLEEIGKIITANIF</sequence>
<dbReference type="InterPro" id="IPR000614">
    <property type="entry name" value="FRMsr_CS"/>
</dbReference>
<dbReference type="OrthoDB" id="137028at2"/>
<dbReference type="Gene3D" id="3.30.450.40">
    <property type="match status" value="1"/>
</dbReference>
<dbReference type="FunFam" id="3.30.450.40:FF:000008">
    <property type="entry name" value="GAF domain-containing proteins"/>
    <property type="match status" value="1"/>
</dbReference>
<dbReference type="Proteomes" id="UP000053370">
    <property type="component" value="Unassembled WGS sequence"/>
</dbReference>
<dbReference type="PANTHER" id="PTHR21021">
    <property type="entry name" value="GAF/PUTATIVE CYTOSKELETAL PROTEIN"/>
    <property type="match status" value="1"/>
</dbReference>
<dbReference type="InterPro" id="IPR029016">
    <property type="entry name" value="GAF-like_dom_sf"/>
</dbReference>
<accession>A0A0S7BRM5</accession>
<dbReference type="PANTHER" id="PTHR21021:SF15">
    <property type="entry name" value="FREE METHIONINE-R-SULFOXIDE REDUCTASE"/>
    <property type="match status" value="1"/>
</dbReference>
<dbReference type="GO" id="GO:0033745">
    <property type="term" value="F:L-methionine-(R)-S-oxide reductase activity"/>
    <property type="evidence" value="ECO:0007669"/>
    <property type="project" value="TreeGrafter"/>
</dbReference>
<evidence type="ECO:0000259" key="2">
    <source>
        <dbReference type="Pfam" id="PF13185"/>
    </source>
</evidence>
<dbReference type="GO" id="GO:0005829">
    <property type="term" value="C:cytosol"/>
    <property type="evidence" value="ECO:0007669"/>
    <property type="project" value="TreeGrafter"/>
</dbReference>
<dbReference type="Pfam" id="PF13185">
    <property type="entry name" value="GAF_2"/>
    <property type="match status" value="1"/>
</dbReference>
<dbReference type="SUPFAM" id="SSF55781">
    <property type="entry name" value="GAF domain-like"/>
    <property type="match status" value="1"/>
</dbReference>
<dbReference type="RefSeq" id="WP_062279528.1">
    <property type="nucleotide sequence ID" value="NZ_DF968181.1"/>
</dbReference>
<dbReference type="PROSITE" id="PS01320">
    <property type="entry name" value="UPF0067"/>
    <property type="match status" value="1"/>
</dbReference>
<dbReference type="STRING" id="1678840.ATC1_13306"/>
<protein>
    <submittedName>
        <fullName evidence="3">Protein containing GAF domain-containing protein, putative methionine-R-sulfoxide reductase</fullName>
    </submittedName>
</protein>
<dbReference type="AlphaFoldDB" id="A0A0S7BRM5"/>
<comment type="similarity">
    <text evidence="1">Belongs to the free Met sulfoxide reductase family.</text>
</comment>
<dbReference type="PATRIC" id="fig|1678840.3.peg.1566"/>
<dbReference type="InterPro" id="IPR003018">
    <property type="entry name" value="GAF"/>
</dbReference>
<evidence type="ECO:0000313" key="3">
    <source>
        <dbReference type="EMBL" id="GAP40334.1"/>
    </source>
</evidence>
<proteinExistence type="inferred from homology"/>
<organism evidence="3">
    <name type="scientific">Flexilinea flocculi</name>
    <dbReference type="NCBI Taxonomy" id="1678840"/>
    <lineage>
        <taxon>Bacteria</taxon>
        <taxon>Bacillati</taxon>
        <taxon>Chloroflexota</taxon>
        <taxon>Anaerolineae</taxon>
        <taxon>Anaerolineales</taxon>
        <taxon>Anaerolineaceae</taxon>
        <taxon>Flexilinea</taxon>
    </lineage>
</organism>
<evidence type="ECO:0000256" key="1">
    <source>
        <dbReference type="ARBA" id="ARBA00038454"/>
    </source>
</evidence>
<evidence type="ECO:0000313" key="4">
    <source>
        <dbReference type="Proteomes" id="UP000053370"/>
    </source>
</evidence>
<dbReference type="InterPro" id="IPR051330">
    <property type="entry name" value="Phosphatase_reg/MetRdx"/>
</dbReference>
<reference evidence="3" key="1">
    <citation type="journal article" date="2015" name="Genome Announc.">
        <title>Draft Genome Sequence of Anaerolineae Strain TC1, a Novel Isolate from a Methanogenic Wastewater Treatment System.</title>
        <authorList>
            <person name="Matsuura N."/>
            <person name="Tourlousse D.M."/>
            <person name="Sun L."/>
            <person name="Toyonaga M."/>
            <person name="Kuroda K."/>
            <person name="Ohashi A."/>
            <person name="Cruz R."/>
            <person name="Yamaguchi T."/>
            <person name="Sekiguchi Y."/>
        </authorList>
    </citation>
    <scope>NUCLEOTIDE SEQUENCE [LARGE SCALE GENOMIC DNA]</scope>
    <source>
        <strain evidence="3">TC1</strain>
    </source>
</reference>